<feature type="chain" id="PRO_5047393607" evidence="2">
    <location>
        <begin position="19"/>
        <end position="361"/>
    </location>
</feature>
<dbReference type="PANTHER" id="PTHR19890:SF10">
    <property type="entry name" value="FIBROBLAST GROWTH FACTOR RECEPTOR-LIKE 1"/>
    <property type="match status" value="1"/>
</dbReference>
<dbReference type="InterPro" id="IPR003598">
    <property type="entry name" value="Ig_sub2"/>
</dbReference>
<feature type="signal peptide" evidence="2">
    <location>
        <begin position="1"/>
        <end position="18"/>
    </location>
</feature>
<feature type="transmembrane region" description="Helical" evidence="1">
    <location>
        <begin position="284"/>
        <end position="307"/>
    </location>
</feature>
<accession>A0ABM1TR39</accession>
<dbReference type="InterPro" id="IPR013098">
    <property type="entry name" value="Ig_I-set"/>
</dbReference>
<evidence type="ECO:0000256" key="1">
    <source>
        <dbReference type="SAM" id="Phobius"/>
    </source>
</evidence>
<dbReference type="PANTHER" id="PTHR19890">
    <property type="entry name" value="FIBROBLAST GROWTH FACTOR RECEPTOR"/>
    <property type="match status" value="1"/>
</dbReference>
<keyword evidence="1" id="KW-0472">Membrane</keyword>
<name>A0ABM1TR39_LIMPO</name>
<gene>
    <name evidence="5" type="primary">LOC106474328</name>
</gene>
<organism evidence="4 5">
    <name type="scientific">Limulus polyphemus</name>
    <name type="common">Atlantic horseshoe crab</name>
    <dbReference type="NCBI Taxonomy" id="6850"/>
    <lineage>
        <taxon>Eukaryota</taxon>
        <taxon>Metazoa</taxon>
        <taxon>Ecdysozoa</taxon>
        <taxon>Arthropoda</taxon>
        <taxon>Chelicerata</taxon>
        <taxon>Merostomata</taxon>
        <taxon>Xiphosura</taxon>
        <taxon>Limulidae</taxon>
        <taxon>Limulus</taxon>
    </lineage>
</organism>
<feature type="domain" description="Ig-like" evidence="3">
    <location>
        <begin position="131"/>
        <end position="243"/>
    </location>
</feature>
<dbReference type="CDD" id="cd00096">
    <property type="entry name" value="Ig"/>
    <property type="match status" value="1"/>
</dbReference>
<dbReference type="Gene3D" id="2.60.40.10">
    <property type="entry name" value="Immunoglobulins"/>
    <property type="match status" value="2"/>
</dbReference>
<sequence>MWTVLLLSVLFIFPGCLTQDRSHSISGSPPKTVVSQKDQFIEVQEGETVHLECNAKADSGKLFYEWYKDGEILETYFRNRFDITEETGILQIRSTKCSDSGVYTCEAVNGFGSVKFSINLRVTADPSHQKPQIQTPHSQNITVNEGNPVVLQCKVSSTTEPVIKWLKQISAKEKTRRKLLKVPGFKYKKEYYIVLQGSSGVPEIDGHYANKLEIASTRKSDAGKYICLAANYQGFRSTEVILQVVNPANTSHDQELGEVQGKTNITYSPSKGVPATKVTSTTGFQFAITIITSVCVVAVVLATLLGVMLRESKSSRNNCGHKGSPTEVPLTAANEKAPNLELSKVHCHQHHHHEHHYHYLP</sequence>
<dbReference type="InterPro" id="IPR003599">
    <property type="entry name" value="Ig_sub"/>
</dbReference>
<proteinExistence type="predicted"/>
<dbReference type="PROSITE" id="PS50835">
    <property type="entry name" value="IG_LIKE"/>
    <property type="match status" value="2"/>
</dbReference>
<dbReference type="GeneID" id="106474328"/>
<dbReference type="Pfam" id="PF13927">
    <property type="entry name" value="Ig_3"/>
    <property type="match status" value="1"/>
</dbReference>
<dbReference type="SMART" id="SM00408">
    <property type="entry name" value="IGc2"/>
    <property type="match status" value="2"/>
</dbReference>
<keyword evidence="4" id="KW-1185">Reference proteome</keyword>
<dbReference type="Proteomes" id="UP000694941">
    <property type="component" value="Unplaced"/>
</dbReference>
<protein>
    <submittedName>
        <fullName evidence="5">Fibroblast growth factor receptor-like 1</fullName>
    </submittedName>
</protein>
<evidence type="ECO:0000313" key="4">
    <source>
        <dbReference type="Proteomes" id="UP000694941"/>
    </source>
</evidence>
<keyword evidence="1" id="KW-0812">Transmembrane</keyword>
<dbReference type="InterPro" id="IPR007110">
    <property type="entry name" value="Ig-like_dom"/>
</dbReference>
<keyword evidence="1" id="KW-1133">Transmembrane helix</keyword>
<dbReference type="SMART" id="SM00409">
    <property type="entry name" value="IG"/>
    <property type="match status" value="2"/>
</dbReference>
<evidence type="ECO:0000256" key="2">
    <source>
        <dbReference type="SAM" id="SignalP"/>
    </source>
</evidence>
<feature type="domain" description="Ig-like" evidence="3">
    <location>
        <begin position="30"/>
        <end position="123"/>
    </location>
</feature>
<keyword evidence="2" id="KW-0732">Signal</keyword>
<dbReference type="InterPro" id="IPR013783">
    <property type="entry name" value="Ig-like_fold"/>
</dbReference>
<dbReference type="InterPro" id="IPR036179">
    <property type="entry name" value="Ig-like_dom_sf"/>
</dbReference>
<dbReference type="InterPro" id="IPR052615">
    <property type="entry name" value="FGFRL"/>
</dbReference>
<dbReference type="SUPFAM" id="SSF48726">
    <property type="entry name" value="Immunoglobulin"/>
    <property type="match status" value="2"/>
</dbReference>
<dbReference type="RefSeq" id="XP_022258345.1">
    <property type="nucleotide sequence ID" value="XM_022402637.1"/>
</dbReference>
<reference evidence="5" key="1">
    <citation type="submission" date="2025-08" db="UniProtKB">
        <authorList>
            <consortium name="RefSeq"/>
        </authorList>
    </citation>
    <scope>IDENTIFICATION</scope>
    <source>
        <tissue evidence="5">Muscle</tissue>
    </source>
</reference>
<evidence type="ECO:0000313" key="5">
    <source>
        <dbReference type="RefSeq" id="XP_022258345.1"/>
    </source>
</evidence>
<evidence type="ECO:0000259" key="3">
    <source>
        <dbReference type="PROSITE" id="PS50835"/>
    </source>
</evidence>
<dbReference type="Pfam" id="PF07679">
    <property type="entry name" value="I-set"/>
    <property type="match status" value="1"/>
</dbReference>